<feature type="signal peptide" evidence="1">
    <location>
        <begin position="1"/>
        <end position="20"/>
    </location>
</feature>
<dbReference type="Proteomes" id="UP000027135">
    <property type="component" value="Unassembled WGS sequence"/>
</dbReference>
<reference evidence="2 3" key="1">
    <citation type="journal article" date="2014" name="Nat. Commun.">
        <title>Molecular traces of alternative social organization in a termite genome.</title>
        <authorList>
            <person name="Terrapon N."/>
            <person name="Li C."/>
            <person name="Robertson H.M."/>
            <person name="Ji L."/>
            <person name="Meng X."/>
            <person name="Booth W."/>
            <person name="Chen Z."/>
            <person name="Childers C.P."/>
            <person name="Glastad K.M."/>
            <person name="Gokhale K."/>
            <person name="Gowin J."/>
            <person name="Gronenberg W."/>
            <person name="Hermansen R.A."/>
            <person name="Hu H."/>
            <person name="Hunt B.G."/>
            <person name="Huylmans A.K."/>
            <person name="Khalil S.M."/>
            <person name="Mitchell R.D."/>
            <person name="Munoz-Torres M.C."/>
            <person name="Mustard J.A."/>
            <person name="Pan H."/>
            <person name="Reese J.T."/>
            <person name="Scharf M.E."/>
            <person name="Sun F."/>
            <person name="Vogel H."/>
            <person name="Xiao J."/>
            <person name="Yang W."/>
            <person name="Yang Z."/>
            <person name="Yang Z."/>
            <person name="Zhou J."/>
            <person name="Zhu J."/>
            <person name="Brent C.S."/>
            <person name="Elsik C.G."/>
            <person name="Goodisman M.A."/>
            <person name="Liberles D.A."/>
            <person name="Roe R.M."/>
            <person name="Vargo E.L."/>
            <person name="Vilcinskas A."/>
            <person name="Wang J."/>
            <person name="Bornberg-Bauer E."/>
            <person name="Korb J."/>
            <person name="Zhang G."/>
            <person name="Liebig J."/>
        </authorList>
    </citation>
    <scope>NUCLEOTIDE SEQUENCE [LARGE SCALE GENOMIC DNA]</scope>
    <source>
        <tissue evidence="2">Whole organism</tissue>
    </source>
</reference>
<evidence type="ECO:0000313" key="3">
    <source>
        <dbReference type="Proteomes" id="UP000027135"/>
    </source>
</evidence>
<dbReference type="InParanoid" id="A0A067R079"/>
<name>A0A067R079_ZOONE</name>
<accession>A0A067R079</accession>
<keyword evidence="3" id="KW-1185">Reference proteome</keyword>
<evidence type="ECO:0000313" key="2">
    <source>
        <dbReference type="EMBL" id="KDR12124.1"/>
    </source>
</evidence>
<organism evidence="2 3">
    <name type="scientific">Zootermopsis nevadensis</name>
    <name type="common">Dampwood termite</name>
    <dbReference type="NCBI Taxonomy" id="136037"/>
    <lineage>
        <taxon>Eukaryota</taxon>
        <taxon>Metazoa</taxon>
        <taxon>Ecdysozoa</taxon>
        <taxon>Arthropoda</taxon>
        <taxon>Hexapoda</taxon>
        <taxon>Insecta</taxon>
        <taxon>Pterygota</taxon>
        <taxon>Neoptera</taxon>
        <taxon>Polyneoptera</taxon>
        <taxon>Dictyoptera</taxon>
        <taxon>Blattodea</taxon>
        <taxon>Blattoidea</taxon>
        <taxon>Termitoidae</taxon>
        <taxon>Termopsidae</taxon>
        <taxon>Zootermopsis</taxon>
    </lineage>
</organism>
<evidence type="ECO:0000256" key="1">
    <source>
        <dbReference type="SAM" id="SignalP"/>
    </source>
</evidence>
<keyword evidence="1" id="KW-0732">Signal</keyword>
<proteinExistence type="predicted"/>
<gene>
    <name evidence="2" type="ORF">L798_13861</name>
</gene>
<sequence length="65" mass="7074">MNYKLIVVMLFLVMGALVEGKRLANLGHKLKQEAEKVGKEAGHILEGKVAQKAADVVFNAVLRKG</sequence>
<feature type="chain" id="PRO_5001644610" evidence="1">
    <location>
        <begin position="21"/>
        <end position="65"/>
    </location>
</feature>
<dbReference type="AlphaFoldDB" id="A0A067R079"/>
<dbReference type="EMBL" id="KK853043">
    <property type="protein sequence ID" value="KDR12124.1"/>
    <property type="molecule type" value="Genomic_DNA"/>
</dbReference>
<protein>
    <submittedName>
        <fullName evidence="2">Uncharacterized protein</fullName>
    </submittedName>
</protein>